<dbReference type="CDD" id="cd00165">
    <property type="entry name" value="S4"/>
    <property type="match status" value="1"/>
</dbReference>
<comment type="caution">
    <text evidence="6">The sequence shown here is derived from an EMBL/GenBank/DDBJ whole genome shotgun (WGS) entry which is preliminary data.</text>
</comment>
<evidence type="ECO:0000256" key="1">
    <source>
        <dbReference type="ARBA" id="ARBA00008396"/>
    </source>
</evidence>
<dbReference type="RefSeq" id="WP_385876373.1">
    <property type="nucleotide sequence ID" value="NZ_JBHLXE010000043.1"/>
</dbReference>
<feature type="domain" description="RNA-binding S4" evidence="5">
    <location>
        <begin position="3"/>
        <end position="66"/>
    </location>
</feature>
<dbReference type="Proteomes" id="UP001589758">
    <property type="component" value="Unassembled WGS sequence"/>
</dbReference>
<dbReference type="InterPro" id="IPR025708">
    <property type="entry name" value="HSP15"/>
</dbReference>
<name>A0ABV6CAY5_9GAMM</name>
<dbReference type="PROSITE" id="PS50889">
    <property type="entry name" value="S4"/>
    <property type="match status" value="1"/>
</dbReference>
<evidence type="ECO:0000256" key="3">
    <source>
        <dbReference type="ARBA" id="ARBA00023125"/>
    </source>
</evidence>
<reference evidence="6 7" key="1">
    <citation type="submission" date="2024-09" db="EMBL/GenBank/DDBJ databases">
        <authorList>
            <person name="Sun Q."/>
            <person name="Mori K."/>
        </authorList>
    </citation>
    <scope>NUCLEOTIDE SEQUENCE [LARGE SCALE GENOMIC DNA]</scope>
    <source>
        <strain evidence="6 7">CCM 8545</strain>
    </source>
</reference>
<dbReference type="EMBL" id="JBHLXE010000043">
    <property type="protein sequence ID" value="MFC0179275.1"/>
    <property type="molecule type" value="Genomic_DNA"/>
</dbReference>
<dbReference type="SMART" id="SM00363">
    <property type="entry name" value="S4"/>
    <property type="match status" value="1"/>
</dbReference>
<evidence type="ECO:0000256" key="4">
    <source>
        <dbReference type="PIRNR" id="PIRNR016821"/>
    </source>
</evidence>
<keyword evidence="3 4" id="KW-0238">DNA-binding</keyword>
<comment type="similarity">
    <text evidence="1 4">Belongs to the HSP15 family.</text>
</comment>
<gene>
    <name evidence="6" type="ORF">ACFFIT_04040</name>
</gene>
<sequence>MSVRLDKWLFAARFYKSRSTAREMIDGGKVHVNNQRAKPSKNIDIGDNITLRQGIDVKEVIVKELSEIRGSATIASSLYVETPESITKREKLALARKLAPSPLSKVKPSKKERREIIKFKNIYDNQN</sequence>
<accession>A0ABV6CAY5</accession>
<evidence type="ECO:0000313" key="6">
    <source>
        <dbReference type="EMBL" id="MFC0179275.1"/>
    </source>
</evidence>
<evidence type="ECO:0000313" key="7">
    <source>
        <dbReference type="Proteomes" id="UP001589758"/>
    </source>
</evidence>
<evidence type="ECO:0000256" key="2">
    <source>
        <dbReference type="ARBA" id="ARBA00022884"/>
    </source>
</evidence>
<keyword evidence="2 4" id="KW-0694">RNA-binding</keyword>
<dbReference type="SUPFAM" id="SSF55174">
    <property type="entry name" value="Alpha-L RNA-binding motif"/>
    <property type="match status" value="1"/>
</dbReference>
<keyword evidence="7" id="KW-1185">Reference proteome</keyword>
<evidence type="ECO:0000259" key="5">
    <source>
        <dbReference type="SMART" id="SM00363"/>
    </source>
</evidence>
<organism evidence="6 7">
    <name type="scientific">Thorsellia kenyensis</name>
    <dbReference type="NCBI Taxonomy" id="1549888"/>
    <lineage>
        <taxon>Bacteria</taxon>
        <taxon>Pseudomonadati</taxon>
        <taxon>Pseudomonadota</taxon>
        <taxon>Gammaproteobacteria</taxon>
        <taxon>Enterobacterales</taxon>
        <taxon>Thorselliaceae</taxon>
        <taxon>Thorsellia</taxon>
    </lineage>
</organism>
<protein>
    <recommendedName>
        <fullName evidence="4">Heat shock protein 15</fullName>
    </recommendedName>
</protein>
<dbReference type="InterPro" id="IPR036986">
    <property type="entry name" value="S4_RNA-bd_sf"/>
</dbReference>
<dbReference type="InterPro" id="IPR002942">
    <property type="entry name" value="S4_RNA-bd"/>
</dbReference>
<proteinExistence type="inferred from homology"/>
<dbReference type="Gene3D" id="3.10.290.10">
    <property type="entry name" value="RNA-binding S4 domain"/>
    <property type="match status" value="1"/>
</dbReference>
<dbReference type="PIRSF" id="PIRSF016821">
    <property type="entry name" value="HSP15"/>
    <property type="match status" value="1"/>
</dbReference>
<dbReference type="Pfam" id="PF01479">
    <property type="entry name" value="S4"/>
    <property type="match status" value="1"/>
</dbReference>